<dbReference type="STRING" id="1077348.A0A2G8SDN1"/>
<feature type="compositionally biased region" description="Pro residues" evidence="1">
    <location>
        <begin position="268"/>
        <end position="277"/>
    </location>
</feature>
<comment type="caution">
    <text evidence="2">The sequence shown here is derived from an EMBL/GenBank/DDBJ whole genome shotgun (WGS) entry which is preliminary data.</text>
</comment>
<dbReference type="EMBL" id="AYKW01000012">
    <property type="protein sequence ID" value="PIL31827.1"/>
    <property type="molecule type" value="Genomic_DNA"/>
</dbReference>
<keyword evidence="3" id="KW-1185">Reference proteome</keyword>
<feature type="compositionally biased region" description="Low complexity" evidence="1">
    <location>
        <begin position="26"/>
        <end position="40"/>
    </location>
</feature>
<feature type="region of interest" description="Disordered" evidence="1">
    <location>
        <begin position="189"/>
        <end position="208"/>
    </location>
</feature>
<feature type="region of interest" description="Disordered" evidence="1">
    <location>
        <begin position="215"/>
        <end position="280"/>
    </location>
</feature>
<gene>
    <name evidence="2" type="ORF">GSI_06531</name>
</gene>
<protein>
    <submittedName>
        <fullName evidence="2">Uncharacterized protein</fullName>
    </submittedName>
</protein>
<reference evidence="2 3" key="1">
    <citation type="journal article" date="2015" name="Sci. Rep.">
        <title>Chromosome-level genome map provides insights into diverse defense mechanisms in the medicinal fungus Ganoderma sinense.</title>
        <authorList>
            <person name="Zhu Y."/>
            <person name="Xu J."/>
            <person name="Sun C."/>
            <person name="Zhou S."/>
            <person name="Xu H."/>
            <person name="Nelson D.R."/>
            <person name="Qian J."/>
            <person name="Song J."/>
            <person name="Luo H."/>
            <person name="Xiang L."/>
            <person name="Li Y."/>
            <person name="Xu Z."/>
            <person name="Ji A."/>
            <person name="Wang L."/>
            <person name="Lu S."/>
            <person name="Hayward A."/>
            <person name="Sun W."/>
            <person name="Li X."/>
            <person name="Schwartz D.C."/>
            <person name="Wang Y."/>
            <person name="Chen S."/>
        </authorList>
    </citation>
    <scope>NUCLEOTIDE SEQUENCE [LARGE SCALE GENOMIC DNA]</scope>
    <source>
        <strain evidence="2 3">ZZ0214-1</strain>
    </source>
</reference>
<name>A0A2G8SDN1_9APHY</name>
<feature type="region of interest" description="Disordered" evidence="1">
    <location>
        <begin position="1"/>
        <end position="73"/>
    </location>
</feature>
<dbReference type="Proteomes" id="UP000230002">
    <property type="component" value="Unassembled WGS sequence"/>
</dbReference>
<organism evidence="2 3">
    <name type="scientific">Ganoderma sinense ZZ0214-1</name>
    <dbReference type="NCBI Taxonomy" id="1077348"/>
    <lineage>
        <taxon>Eukaryota</taxon>
        <taxon>Fungi</taxon>
        <taxon>Dikarya</taxon>
        <taxon>Basidiomycota</taxon>
        <taxon>Agaricomycotina</taxon>
        <taxon>Agaricomycetes</taxon>
        <taxon>Polyporales</taxon>
        <taxon>Polyporaceae</taxon>
        <taxon>Ganoderma</taxon>
    </lineage>
</organism>
<feature type="compositionally biased region" description="Low complexity" evidence="1">
    <location>
        <begin position="258"/>
        <end position="267"/>
    </location>
</feature>
<accession>A0A2G8SDN1</accession>
<proteinExistence type="predicted"/>
<evidence type="ECO:0000313" key="2">
    <source>
        <dbReference type="EMBL" id="PIL31827.1"/>
    </source>
</evidence>
<feature type="compositionally biased region" description="Polar residues" evidence="1">
    <location>
        <begin position="51"/>
        <end position="62"/>
    </location>
</feature>
<evidence type="ECO:0000256" key="1">
    <source>
        <dbReference type="SAM" id="MobiDB-lite"/>
    </source>
</evidence>
<evidence type="ECO:0000313" key="3">
    <source>
        <dbReference type="Proteomes" id="UP000230002"/>
    </source>
</evidence>
<sequence length="388" mass="42004">MSFQNFRLAPPGTQHTFSELDTPPHSALSAGGQSSSLSPPFAQLPSDPGTRVQSPSSATHYTENPRKGLYGSGDADDRYTLVFENMDAFEAWRQREEEEKMVEFVKGDTHASKAVPPRFKEHTKLVCGRHSRGGRKKYVKKYPDRVRKVPSRKLEGIGCLASISYKTYFGTEEVRACSAILTTPVDVADHSHEIGPPNLPFTKRGRKAQAEMDARAAADRPRGRPRKDRQLVEVPEQSSASPQPVHFLDDAQNAVAGPSSAAQMVQQAPPPPPPPMADPQQTFQSTIAMLAPLPSMAPMQQTGVDASQERWDRMGVLFQSVRDHARSFEFPAPSVAALESVLIRLYLESPIGSSLAAAAAAGMDGLHGGVGMGGPQLDGNHEHHGAGT</sequence>
<dbReference type="OrthoDB" id="3258408at2759"/>
<dbReference type="AlphaFoldDB" id="A0A2G8SDN1"/>